<protein>
    <submittedName>
        <fullName evidence="2">Uncharacterized protein</fullName>
    </submittedName>
</protein>
<evidence type="ECO:0000313" key="2">
    <source>
        <dbReference type="EMBL" id="CAE7391972.1"/>
    </source>
</evidence>
<keyword evidence="3" id="KW-1185">Reference proteome</keyword>
<reference evidence="2" key="1">
    <citation type="submission" date="2021-02" db="EMBL/GenBank/DDBJ databases">
        <authorList>
            <person name="Dougan E. K."/>
            <person name="Rhodes N."/>
            <person name="Thang M."/>
            <person name="Chan C."/>
        </authorList>
    </citation>
    <scope>NUCLEOTIDE SEQUENCE</scope>
</reference>
<feature type="region of interest" description="Disordered" evidence="1">
    <location>
        <begin position="839"/>
        <end position="870"/>
    </location>
</feature>
<dbReference type="EMBL" id="CAJNDS010002249">
    <property type="protein sequence ID" value="CAE7391972.1"/>
    <property type="molecule type" value="Genomic_DNA"/>
</dbReference>
<evidence type="ECO:0000256" key="1">
    <source>
        <dbReference type="SAM" id="MobiDB-lite"/>
    </source>
</evidence>
<proteinExistence type="predicted"/>
<evidence type="ECO:0000313" key="3">
    <source>
        <dbReference type="Proteomes" id="UP000604046"/>
    </source>
</evidence>
<dbReference type="OrthoDB" id="449285at2759"/>
<name>A0A812QKM8_9DINO</name>
<comment type="caution">
    <text evidence="2">The sequence shown here is derived from an EMBL/GenBank/DDBJ whole genome shotgun (WGS) entry which is preliminary data.</text>
</comment>
<gene>
    <name evidence="2" type="ORF">SNAT2548_LOCUS21361</name>
</gene>
<sequence length="987" mass="106560">MPWASQSASKDDREPLLLDDFLGMDSQCWDLLFMDADIGPRLMSHGLRGFQDFMLNDFLQEVGPTELLDWGRVKHFEEALQSLKGLMSETLQHIDDQRDFVESLPEREAAARKATGKILQALPTEKPTELDVRKKKIAENWLYKELESLDSRQQDLQQKVDEFTGRAGARLHRLITVLGKKDCFGAQFNERLEVWRQMDSVQQSARLLLHEAVTTRQNAEEGRAPALAAGADDDTLPATFQDLDGVPGETQTLQESQSTEDMPAPTLLESAAAPENASKPNEVAPSAVPENCNEVAPSTVPENPNEVAPSALPEVVSSAVPKPDEVPNEVAPTAVPEKPNEVAPSALPECAVAPTALPEVVSSAVAENAPNPDEVASSAVPENANVAAVAKVVSSAVAENAPSAVPENPNEVAPSAVPEVVSSAVAENAPKPDEVAPTAAPKTPPKHMACCGTGDLPEACADPFPAGTGETPDETYRAPDPGACFSPPRDDDSDTDSICVMSDTVLETMLSNLIVKATLLQVGFACIHVYPMQTWVIGSVTKAQTSPNGKAVALKEEPEDARALPVASPARVRDIVADDPYLAMVAEPTVDNAPPAPAESTTPAPAKASLERISAVAASLQRLTTADIEALILTCVPAHLLIMIYAAHARTKPTEKLSLASLQKQIAAGTSDGEDEEDLDTLAAAAGKARDKAERHAARMRFNRPECPDVIVQKATDGGWSTKTLKKLFQVYLDSNEDWLSSKLVMEAEQKARTTRLGLRGYTTYKDLKTEHGKTLADQLVQEKKTQQQIKGDYLPGTPHWQDYEMFLTFKAATVEQQDEENMPGLLDATHGADLMGARSNLRRNNSNGSQTGAPAGAEDLKKKPKAPKPVNYENKAKAKIKDARTCLTDAKVWTKKVKDDSAKGKDARASPEMNKGYLAEINWLSGQVSEGIDALEGRIVEGQKDQAILEPLIDSLINAVDKYNNGMRAIRSKFEACRHLDDKPST</sequence>
<feature type="region of interest" description="Disordered" evidence="1">
    <location>
        <begin position="228"/>
        <end position="341"/>
    </location>
</feature>
<feature type="region of interest" description="Disordered" evidence="1">
    <location>
        <begin position="468"/>
        <end position="495"/>
    </location>
</feature>
<organism evidence="2 3">
    <name type="scientific">Symbiodinium natans</name>
    <dbReference type="NCBI Taxonomy" id="878477"/>
    <lineage>
        <taxon>Eukaryota</taxon>
        <taxon>Sar</taxon>
        <taxon>Alveolata</taxon>
        <taxon>Dinophyceae</taxon>
        <taxon>Suessiales</taxon>
        <taxon>Symbiodiniaceae</taxon>
        <taxon>Symbiodinium</taxon>
    </lineage>
</organism>
<dbReference type="AlphaFoldDB" id="A0A812QKM8"/>
<feature type="compositionally biased region" description="Polar residues" evidence="1">
    <location>
        <begin position="249"/>
        <end position="260"/>
    </location>
</feature>
<feature type="region of interest" description="Disordered" evidence="1">
    <location>
        <begin position="425"/>
        <end position="445"/>
    </location>
</feature>
<feature type="compositionally biased region" description="Low complexity" evidence="1">
    <location>
        <begin position="839"/>
        <end position="850"/>
    </location>
</feature>
<accession>A0A812QKM8</accession>
<dbReference type="Proteomes" id="UP000604046">
    <property type="component" value="Unassembled WGS sequence"/>
</dbReference>